<dbReference type="Proteomes" id="UP000030653">
    <property type="component" value="Unassembled WGS sequence"/>
</dbReference>
<dbReference type="OMA" id="VSWLPRQ"/>
<evidence type="ECO:0000256" key="3">
    <source>
        <dbReference type="ARBA" id="ARBA00023002"/>
    </source>
</evidence>
<keyword evidence="7" id="KW-1185">Reference proteome</keyword>
<dbReference type="PANTHER" id="PTHR43762:SF1">
    <property type="entry name" value="D-ARABINONO-1,4-LACTONE OXIDASE"/>
    <property type="match status" value="1"/>
</dbReference>
<evidence type="ECO:0000256" key="1">
    <source>
        <dbReference type="ARBA" id="ARBA00005083"/>
    </source>
</evidence>
<dbReference type="STRING" id="1858805.M5GCT0"/>
<dbReference type="InterPro" id="IPR007173">
    <property type="entry name" value="ALO_C"/>
</dbReference>
<dbReference type="InterPro" id="IPR016166">
    <property type="entry name" value="FAD-bd_PCMH"/>
</dbReference>
<dbReference type="InterPro" id="IPR006094">
    <property type="entry name" value="Oxid_FAD_bind_N"/>
</dbReference>
<dbReference type="EMBL" id="JH795863">
    <property type="protein sequence ID" value="EJU01953.1"/>
    <property type="molecule type" value="Genomic_DNA"/>
</dbReference>
<dbReference type="GO" id="GO:0071949">
    <property type="term" value="F:FAD binding"/>
    <property type="evidence" value="ECO:0007669"/>
    <property type="project" value="InterPro"/>
</dbReference>
<organism evidence="6 7">
    <name type="scientific">Dacryopinax primogenitus (strain DJM 731)</name>
    <name type="common">Brown rot fungus</name>
    <dbReference type="NCBI Taxonomy" id="1858805"/>
    <lineage>
        <taxon>Eukaryota</taxon>
        <taxon>Fungi</taxon>
        <taxon>Dikarya</taxon>
        <taxon>Basidiomycota</taxon>
        <taxon>Agaricomycotina</taxon>
        <taxon>Dacrymycetes</taxon>
        <taxon>Dacrymycetales</taxon>
        <taxon>Dacrymycetaceae</taxon>
        <taxon>Dacryopinax</taxon>
    </lineage>
</organism>
<dbReference type="EC" id="1.1.3.37" evidence="2"/>
<dbReference type="InterPro" id="IPR016169">
    <property type="entry name" value="FAD-bd_PCMH_sub2"/>
</dbReference>
<evidence type="ECO:0000256" key="2">
    <source>
        <dbReference type="ARBA" id="ARBA00013136"/>
    </source>
</evidence>
<dbReference type="PIRSF" id="PIRSF000136">
    <property type="entry name" value="LGO_GLO"/>
    <property type="match status" value="1"/>
</dbReference>
<dbReference type="RefSeq" id="XP_040628850.1">
    <property type="nucleotide sequence ID" value="XM_040776887.1"/>
</dbReference>
<accession>M5GCT0</accession>
<dbReference type="GO" id="GO:0016020">
    <property type="term" value="C:membrane"/>
    <property type="evidence" value="ECO:0007669"/>
    <property type="project" value="InterPro"/>
</dbReference>
<dbReference type="Gene3D" id="1.10.45.10">
    <property type="entry name" value="Vanillyl-alcohol Oxidase, Chain A, domain 4"/>
    <property type="match status" value="1"/>
</dbReference>
<dbReference type="InterPro" id="IPR016167">
    <property type="entry name" value="FAD-bd_PCMH_sub1"/>
</dbReference>
<dbReference type="InterPro" id="IPR016171">
    <property type="entry name" value="Vanillyl_alc_oxidase_C-sub2"/>
</dbReference>
<protein>
    <recommendedName>
        <fullName evidence="2">D-arabinono-1,4-lactone oxidase</fullName>
        <ecNumber evidence="2">1.1.3.37</ecNumber>
    </recommendedName>
    <alternativeName>
        <fullName evidence="4">L-galactono-gamma-lactone oxidase</fullName>
    </alternativeName>
</protein>
<comment type="pathway">
    <text evidence="1">Cofactor biosynthesis; D-erythroascorbate biosynthesis; dehydro-D-arabinono-1,4-lactone from D-arabinose: step 2/2.</text>
</comment>
<proteinExistence type="predicted"/>
<dbReference type="GO" id="GO:0005739">
    <property type="term" value="C:mitochondrion"/>
    <property type="evidence" value="ECO:0007669"/>
    <property type="project" value="TreeGrafter"/>
</dbReference>
<dbReference type="AlphaFoldDB" id="M5GCT0"/>
<evidence type="ECO:0000259" key="5">
    <source>
        <dbReference type="PROSITE" id="PS51387"/>
    </source>
</evidence>
<dbReference type="Gene3D" id="3.30.43.10">
    <property type="entry name" value="Uridine Diphospho-n-acetylenolpyruvylglucosamine Reductase, domain 2"/>
    <property type="match status" value="1"/>
</dbReference>
<dbReference type="PANTHER" id="PTHR43762">
    <property type="entry name" value="L-GULONOLACTONE OXIDASE"/>
    <property type="match status" value="1"/>
</dbReference>
<dbReference type="Gene3D" id="3.30.465.10">
    <property type="match status" value="1"/>
</dbReference>
<evidence type="ECO:0000313" key="7">
    <source>
        <dbReference type="Proteomes" id="UP000030653"/>
    </source>
</evidence>
<dbReference type="InterPro" id="IPR010031">
    <property type="entry name" value="FAD_lactone_oxidase-like"/>
</dbReference>
<feature type="domain" description="FAD-binding PCMH-type" evidence="5">
    <location>
        <begin position="25"/>
        <end position="195"/>
    </location>
</feature>
<dbReference type="SUPFAM" id="SSF56176">
    <property type="entry name" value="FAD-binding/transporter-associated domain-like"/>
    <property type="match status" value="1"/>
</dbReference>
<dbReference type="Pfam" id="PF04030">
    <property type="entry name" value="ALO"/>
    <property type="match status" value="1"/>
</dbReference>
<reference evidence="6 7" key="1">
    <citation type="journal article" date="2012" name="Science">
        <title>The Paleozoic origin of enzymatic lignin decomposition reconstructed from 31 fungal genomes.</title>
        <authorList>
            <person name="Floudas D."/>
            <person name="Binder M."/>
            <person name="Riley R."/>
            <person name="Barry K."/>
            <person name="Blanchette R.A."/>
            <person name="Henrissat B."/>
            <person name="Martinez A.T."/>
            <person name="Otillar R."/>
            <person name="Spatafora J.W."/>
            <person name="Yadav J.S."/>
            <person name="Aerts A."/>
            <person name="Benoit I."/>
            <person name="Boyd A."/>
            <person name="Carlson A."/>
            <person name="Copeland A."/>
            <person name="Coutinho P.M."/>
            <person name="de Vries R.P."/>
            <person name="Ferreira P."/>
            <person name="Findley K."/>
            <person name="Foster B."/>
            <person name="Gaskell J."/>
            <person name="Glotzer D."/>
            <person name="Gorecki P."/>
            <person name="Heitman J."/>
            <person name="Hesse C."/>
            <person name="Hori C."/>
            <person name="Igarashi K."/>
            <person name="Jurgens J.A."/>
            <person name="Kallen N."/>
            <person name="Kersten P."/>
            <person name="Kohler A."/>
            <person name="Kuees U."/>
            <person name="Kumar T.K.A."/>
            <person name="Kuo A."/>
            <person name="LaButti K."/>
            <person name="Larrondo L.F."/>
            <person name="Lindquist E."/>
            <person name="Ling A."/>
            <person name="Lombard V."/>
            <person name="Lucas S."/>
            <person name="Lundell T."/>
            <person name="Martin R."/>
            <person name="McLaughlin D.J."/>
            <person name="Morgenstern I."/>
            <person name="Morin E."/>
            <person name="Murat C."/>
            <person name="Nagy L.G."/>
            <person name="Nolan M."/>
            <person name="Ohm R.A."/>
            <person name="Patyshakuliyeva A."/>
            <person name="Rokas A."/>
            <person name="Ruiz-Duenas F.J."/>
            <person name="Sabat G."/>
            <person name="Salamov A."/>
            <person name="Samejima M."/>
            <person name="Schmutz J."/>
            <person name="Slot J.C."/>
            <person name="St John F."/>
            <person name="Stenlid J."/>
            <person name="Sun H."/>
            <person name="Sun S."/>
            <person name="Syed K."/>
            <person name="Tsang A."/>
            <person name="Wiebenga A."/>
            <person name="Young D."/>
            <person name="Pisabarro A."/>
            <person name="Eastwood D.C."/>
            <person name="Martin F."/>
            <person name="Cullen D."/>
            <person name="Grigoriev I.V."/>
            <person name="Hibbett D.S."/>
        </authorList>
    </citation>
    <scope>NUCLEOTIDE SEQUENCE [LARGE SCALE GENOMIC DNA]</scope>
    <source>
        <strain evidence="6 7">DJM-731 SS1</strain>
    </source>
</reference>
<keyword evidence="3" id="KW-0560">Oxidoreductase</keyword>
<dbReference type="UniPathway" id="UPA00771">
    <property type="reaction ID" value="UER00766"/>
</dbReference>
<dbReference type="OrthoDB" id="610608at2759"/>
<dbReference type="GO" id="GO:0003885">
    <property type="term" value="F:D-arabinono-1,4-lactone oxidase activity"/>
    <property type="evidence" value="ECO:0007669"/>
    <property type="project" value="UniProtKB-EC"/>
</dbReference>
<sequence>MIDLCHILDPISCKTGVFTNWAETYSCRPLSIFEPQTAFQCECIVELGKREGRQLRVAGSGHSPSDLTCTEGFMIKTDRLDQVLEINESEKWVNVQAGAKLHQIHAVLGEHGLAMSNVGSISEQAIAGIICTASHGTGWNFKPMSSSVLELEVLLADGSRVVCSNENNIGLFKATLCGLGATGMILRVKIQVEDAFRLAEKKEAVPFGSVIGDLENIAKSGEHVRLWWYAQADEIHVMRADRTKDAPNPPPHSFFWDRLLGFDALQLMLFLGLYVPSILPSVAQFACWLRRPHGTTVDDSWKIFNLDVFIKQYTAEWAIPQENAKDCIMALREWLREEHDNPRGLRPHFPLEIRWTDADDVWLSPSYGRKTCWIGMIQFKPYGFDVPWKELFDKFDKIMYSHGGRPHWAKTHSFGPPQLRESYPHFDEFVNLLKEIDPNGMFRTEYVNRHMYGLPAAGKTAVELYESLA</sequence>
<dbReference type="Gene3D" id="3.30.70.2520">
    <property type="match status" value="1"/>
</dbReference>
<gene>
    <name evidence="6" type="ORF">DACRYDRAFT_89000</name>
</gene>
<dbReference type="PROSITE" id="PS51387">
    <property type="entry name" value="FAD_PCMH"/>
    <property type="match status" value="1"/>
</dbReference>
<evidence type="ECO:0000256" key="4">
    <source>
        <dbReference type="ARBA" id="ARBA00033418"/>
    </source>
</evidence>
<dbReference type="Pfam" id="PF01565">
    <property type="entry name" value="FAD_binding_4"/>
    <property type="match status" value="1"/>
</dbReference>
<name>M5GCT0_DACPD</name>
<dbReference type="GeneID" id="63691949"/>
<evidence type="ECO:0000313" key="6">
    <source>
        <dbReference type="EMBL" id="EJU01953.1"/>
    </source>
</evidence>
<dbReference type="InterPro" id="IPR036318">
    <property type="entry name" value="FAD-bd_PCMH-like_sf"/>
</dbReference>
<dbReference type="HOGENOM" id="CLU_003896_4_1_1"/>